<gene>
    <name evidence="2" type="ORF">RIF29_08859</name>
</gene>
<name>A0AAN9IHK3_CROPI</name>
<dbReference type="Proteomes" id="UP001372338">
    <property type="component" value="Unassembled WGS sequence"/>
</dbReference>
<accession>A0AAN9IHK3</accession>
<reference evidence="2 3" key="1">
    <citation type="submission" date="2024-01" db="EMBL/GenBank/DDBJ databases">
        <title>The genomes of 5 underutilized Papilionoideae crops provide insights into root nodulation and disease resistanc.</title>
        <authorList>
            <person name="Yuan L."/>
        </authorList>
    </citation>
    <scope>NUCLEOTIDE SEQUENCE [LARGE SCALE GENOMIC DNA]</scope>
    <source>
        <strain evidence="2">ZHUSHIDOU_FW_LH</strain>
        <tissue evidence="2">Leaf</tissue>
    </source>
</reference>
<keyword evidence="3" id="KW-1185">Reference proteome</keyword>
<evidence type="ECO:0000313" key="2">
    <source>
        <dbReference type="EMBL" id="KAK7281138.1"/>
    </source>
</evidence>
<dbReference type="AlphaFoldDB" id="A0AAN9IHK3"/>
<proteinExistence type="predicted"/>
<sequence>MIVFCWIGVNPGNLIRTWTRYASLRSSRDSLLQMLAQLLWVFVVLTTERKEESDNYSSINSDKSHDEDINSNSQSNVSDICDFGNHRSRFTNMLFSSRHKSKKPVAQCTMEPPKQILSRFSSNFNLADGNISKQQSQSSSSCLSFDYWGQVDARNPKLLFEALSKEVNWQDEALHVIVKTSSFQPNKWGPWSKSTWGHMDEFCGT</sequence>
<feature type="region of interest" description="Disordered" evidence="1">
    <location>
        <begin position="54"/>
        <end position="73"/>
    </location>
</feature>
<evidence type="ECO:0000256" key="1">
    <source>
        <dbReference type="SAM" id="MobiDB-lite"/>
    </source>
</evidence>
<evidence type="ECO:0000313" key="3">
    <source>
        <dbReference type="Proteomes" id="UP001372338"/>
    </source>
</evidence>
<comment type="caution">
    <text evidence="2">The sequence shown here is derived from an EMBL/GenBank/DDBJ whole genome shotgun (WGS) entry which is preliminary data.</text>
</comment>
<dbReference type="EMBL" id="JAYWIO010000002">
    <property type="protein sequence ID" value="KAK7281138.1"/>
    <property type="molecule type" value="Genomic_DNA"/>
</dbReference>
<protein>
    <submittedName>
        <fullName evidence="2">Uncharacterized protein</fullName>
    </submittedName>
</protein>
<organism evidence="2 3">
    <name type="scientific">Crotalaria pallida</name>
    <name type="common">Smooth rattlebox</name>
    <name type="synonym">Crotalaria striata</name>
    <dbReference type="NCBI Taxonomy" id="3830"/>
    <lineage>
        <taxon>Eukaryota</taxon>
        <taxon>Viridiplantae</taxon>
        <taxon>Streptophyta</taxon>
        <taxon>Embryophyta</taxon>
        <taxon>Tracheophyta</taxon>
        <taxon>Spermatophyta</taxon>
        <taxon>Magnoliopsida</taxon>
        <taxon>eudicotyledons</taxon>
        <taxon>Gunneridae</taxon>
        <taxon>Pentapetalae</taxon>
        <taxon>rosids</taxon>
        <taxon>fabids</taxon>
        <taxon>Fabales</taxon>
        <taxon>Fabaceae</taxon>
        <taxon>Papilionoideae</taxon>
        <taxon>50 kb inversion clade</taxon>
        <taxon>genistoids sensu lato</taxon>
        <taxon>core genistoids</taxon>
        <taxon>Crotalarieae</taxon>
        <taxon>Crotalaria</taxon>
    </lineage>
</organism>